<dbReference type="EMBL" id="JBHSJJ010000009">
    <property type="protein sequence ID" value="MFC4873169.1"/>
    <property type="molecule type" value="Genomic_DNA"/>
</dbReference>
<evidence type="ECO:0000313" key="8">
    <source>
        <dbReference type="EMBL" id="MFC4873169.1"/>
    </source>
</evidence>
<dbReference type="CDD" id="cd08977">
    <property type="entry name" value="SusD"/>
    <property type="match status" value="1"/>
</dbReference>
<dbReference type="Gene3D" id="1.25.40.390">
    <property type="match status" value="1"/>
</dbReference>
<evidence type="ECO:0000256" key="5">
    <source>
        <dbReference type="ARBA" id="ARBA00023237"/>
    </source>
</evidence>
<feature type="domain" description="SusD-like N-terminal" evidence="7">
    <location>
        <begin position="70"/>
        <end position="203"/>
    </location>
</feature>
<evidence type="ECO:0000256" key="3">
    <source>
        <dbReference type="ARBA" id="ARBA00022729"/>
    </source>
</evidence>
<dbReference type="Pfam" id="PF14322">
    <property type="entry name" value="SusD-like_3"/>
    <property type="match status" value="1"/>
</dbReference>
<gene>
    <name evidence="8" type="ORF">ACFPFU_15830</name>
</gene>
<organism evidence="8 9">
    <name type="scientific">Negadavirga shengliensis</name>
    <dbReference type="NCBI Taxonomy" id="1389218"/>
    <lineage>
        <taxon>Bacteria</taxon>
        <taxon>Pseudomonadati</taxon>
        <taxon>Bacteroidota</taxon>
        <taxon>Cytophagia</taxon>
        <taxon>Cytophagales</taxon>
        <taxon>Cyclobacteriaceae</taxon>
        <taxon>Negadavirga</taxon>
    </lineage>
</organism>
<evidence type="ECO:0000313" key="9">
    <source>
        <dbReference type="Proteomes" id="UP001595818"/>
    </source>
</evidence>
<accession>A0ABV9T3G2</accession>
<evidence type="ECO:0000256" key="2">
    <source>
        <dbReference type="ARBA" id="ARBA00006275"/>
    </source>
</evidence>
<sequence length="558" mass="63855">MRKIQSILILIFGILMTNCHEILDLEDLSAVNETDVWSDALLAEAYVNKIYADNLPGWSTGEANMSDESNGGGGHMYGQLTENSVNHWPYTQIRNINILLQNIDGGDIDEGLKNRLKGEALFFRAWRYFGMVNRYGGVPLVLVPQELDDNLLVERNATSEAMGQIISDLDQAIALLPEISAGSGDNDGHVHKGTALAVKGRFLLFYASPQFNPENDLGRWQEAYEANLAAKTYLDERGFGLYDNFENMWFDEMNREAIFVQRYEFPLNTHQWAAATRPLDESQNATGGNWPTWEMVKAFPMQDGRPVDDHPDYDEMYFWQNRDPRFKATIAYNGTLWELSGKSGRRQWTYAGGEANNPTQTGFYCRKAINEADDPFAAHQGTTMWIELRYAELLLNLAESANAVGRRDEAYEALTAIRERAGIESGSNSLYGLAPNMDQQAMHEAILHERRIELAFESKRHWDLRRNRLFESELNGSRRHGLRIDLKEGVTKEEMENADLEEEYENYFVHEVIEVDFQFDINWQPEYYFYAIPMTHLQLNSNLEQTAGWPGGTFDPLQ</sequence>
<feature type="domain" description="RagB/SusD" evidence="6">
    <location>
        <begin position="256"/>
        <end position="549"/>
    </location>
</feature>
<evidence type="ECO:0000256" key="4">
    <source>
        <dbReference type="ARBA" id="ARBA00023136"/>
    </source>
</evidence>
<evidence type="ECO:0000259" key="6">
    <source>
        <dbReference type="Pfam" id="PF07980"/>
    </source>
</evidence>
<comment type="subcellular location">
    <subcellularLocation>
        <location evidence="1">Cell outer membrane</location>
    </subcellularLocation>
</comment>
<comment type="caution">
    <text evidence="8">The sequence shown here is derived from an EMBL/GenBank/DDBJ whole genome shotgun (WGS) entry which is preliminary data.</text>
</comment>
<dbReference type="RefSeq" id="WP_377065756.1">
    <property type="nucleotide sequence ID" value="NZ_JBHSJJ010000009.1"/>
</dbReference>
<proteinExistence type="inferred from homology"/>
<keyword evidence="9" id="KW-1185">Reference proteome</keyword>
<dbReference type="SUPFAM" id="SSF48452">
    <property type="entry name" value="TPR-like"/>
    <property type="match status" value="1"/>
</dbReference>
<dbReference type="InterPro" id="IPR033985">
    <property type="entry name" value="SusD-like_N"/>
</dbReference>
<evidence type="ECO:0000259" key="7">
    <source>
        <dbReference type="Pfam" id="PF14322"/>
    </source>
</evidence>
<keyword evidence="4" id="KW-0472">Membrane</keyword>
<keyword evidence="3" id="KW-0732">Signal</keyword>
<evidence type="ECO:0000256" key="1">
    <source>
        <dbReference type="ARBA" id="ARBA00004442"/>
    </source>
</evidence>
<dbReference type="InterPro" id="IPR012944">
    <property type="entry name" value="SusD_RagB_dom"/>
</dbReference>
<comment type="similarity">
    <text evidence="2">Belongs to the SusD family.</text>
</comment>
<dbReference type="Proteomes" id="UP001595818">
    <property type="component" value="Unassembled WGS sequence"/>
</dbReference>
<reference evidence="9" key="1">
    <citation type="journal article" date="2019" name="Int. J. Syst. Evol. Microbiol.">
        <title>The Global Catalogue of Microorganisms (GCM) 10K type strain sequencing project: providing services to taxonomists for standard genome sequencing and annotation.</title>
        <authorList>
            <consortium name="The Broad Institute Genomics Platform"/>
            <consortium name="The Broad Institute Genome Sequencing Center for Infectious Disease"/>
            <person name="Wu L."/>
            <person name="Ma J."/>
        </authorList>
    </citation>
    <scope>NUCLEOTIDE SEQUENCE [LARGE SCALE GENOMIC DNA]</scope>
    <source>
        <strain evidence="9">CGMCC 4.7466</strain>
    </source>
</reference>
<protein>
    <submittedName>
        <fullName evidence="8">RagB/SusD family nutrient uptake outer membrane protein</fullName>
    </submittedName>
</protein>
<dbReference type="InterPro" id="IPR011990">
    <property type="entry name" value="TPR-like_helical_dom_sf"/>
</dbReference>
<name>A0ABV9T3G2_9BACT</name>
<keyword evidence="5" id="KW-0998">Cell outer membrane</keyword>
<dbReference type="Pfam" id="PF07980">
    <property type="entry name" value="SusD_RagB"/>
    <property type="match status" value="1"/>
</dbReference>